<accession>A0AC61NA45</accession>
<dbReference type="EMBL" id="CP068393">
    <property type="protein sequence ID" value="QUC68449.1"/>
    <property type="molecule type" value="Genomic_DNA"/>
</dbReference>
<proteinExistence type="predicted"/>
<name>A0AC61NA45_9FIRM</name>
<keyword evidence="2" id="KW-1185">Reference proteome</keyword>
<organism evidence="1 2">
    <name type="scientific">Aristaeella hokkaidonensis</name>
    <dbReference type="NCBI Taxonomy" id="3046382"/>
    <lineage>
        <taxon>Bacteria</taxon>
        <taxon>Bacillati</taxon>
        <taxon>Bacillota</taxon>
        <taxon>Clostridia</taxon>
        <taxon>Eubacteriales</taxon>
        <taxon>Aristaeellaceae</taxon>
        <taxon>Aristaeella</taxon>
    </lineage>
</organism>
<evidence type="ECO:0000313" key="2">
    <source>
        <dbReference type="Proteomes" id="UP000682782"/>
    </source>
</evidence>
<sequence>MLNAVRYIAARSTPVPGMGEQVANDLKDTVNNAAESADAFLSHLPQLVSRLLIAGAVLIVGLLLLKLGKLIIIKVSRRRCQNGRVNTQRSETFRSIITSVFSYIMFFILATIILRLFGVDVTSILAAAGVVGIALAFGAQTLVKDLLSGLFIWGEGSIAVGDLVSINGLDGTVETITIRTTSIRNYNGNIYCIPNGDIRTITNMSRGFKRAIVNIPCPYEENQERLVNMVKEEMEIAAKEVEGMKTVPDVMSIVAFDKNSVRLQVAVVCPVGEHWRIEREIRTRVKARFDREGIIMPHYTVPESDT</sequence>
<evidence type="ECO:0000313" key="1">
    <source>
        <dbReference type="EMBL" id="QUC68449.1"/>
    </source>
</evidence>
<protein>
    <submittedName>
        <fullName evidence="1">Mechanosensitive ion channel family protein</fullName>
    </submittedName>
</protein>
<reference evidence="1" key="1">
    <citation type="submission" date="2021-01" db="EMBL/GenBank/DDBJ databases">
        <title>Complete genome sequence of Clostridiales bacterium R-7.</title>
        <authorList>
            <person name="Mahoney-Kurpe S.C."/>
            <person name="Palevich N."/>
            <person name="Koike S."/>
            <person name="Moon C.D."/>
            <person name="Attwood G.T."/>
        </authorList>
    </citation>
    <scope>NUCLEOTIDE SEQUENCE</scope>
    <source>
        <strain evidence="1">R-7</strain>
    </source>
</reference>
<gene>
    <name evidence="1" type="ORF">JYE49_07095</name>
</gene>
<dbReference type="Proteomes" id="UP000682782">
    <property type="component" value="Chromosome"/>
</dbReference>